<gene>
    <name evidence="5" type="ORF">GCK32_009842</name>
</gene>
<evidence type="ECO:0000259" key="4">
    <source>
        <dbReference type="Pfam" id="PF02879"/>
    </source>
</evidence>
<feature type="domain" description="Alpha-D-phosphohexomutase alpha/beta/alpha" evidence="4">
    <location>
        <begin position="299"/>
        <end position="397"/>
    </location>
</feature>
<dbReference type="Pfam" id="PF02879">
    <property type="entry name" value="PGM_PMM_II"/>
    <property type="match status" value="1"/>
</dbReference>
<dbReference type="Proteomes" id="UP001331761">
    <property type="component" value="Unassembled WGS sequence"/>
</dbReference>
<dbReference type="SUPFAM" id="SSF53738">
    <property type="entry name" value="Phosphoglucomutase, first 3 domains"/>
    <property type="match status" value="2"/>
</dbReference>
<keyword evidence="3" id="KW-0413">Isomerase</keyword>
<evidence type="ECO:0000256" key="3">
    <source>
        <dbReference type="ARBA" id="ARBA00023235"/>
    </source>
</evidence>
<dbReference type="GO" id="GO:0005975">
    <property type="term" value="P:carbohydrate metabolic process"/>
    <property type="evidence" value="ECO:0007669"/>
    <property type="project" value="InterPro"/>
</dbReference>
<evidence type="ECO:0000256" key="2">
    <source>
        <dbReference type="ARBA" id="ARBA00022842"/>
    </source>
</evidence>
<dbReference type="PANTHER" id="PTHR45745:SF1">
    <property type="entry name" value="PHOSPHOGLUCOMUTASE 2B-RELATED"/>
    <property type="match status" value="1"/>
</dbReference>
<evidence type="ECO:0000256" key="1">
    <source>
        <dbReference type="ARBA" id="ARBA00022723"/>
    </source>
</evidence>
<evidence type="ECO:0000313" key="6">
    <source>
        <dbReference type="Proteomes" id="UP001331761"/>
    </source>
</evidence>
<comment type="caution">
    <text evidence="5">The sequence shown here is derived from an EMBL/GenBank/DDBJ whole genome shotgun (WGS) entry which is preliminary data.</text>
</comment>
<dbReference type="EMBL" id="WIXE01012549">
    <property type="protein sequence ID" value="KAK5975848.1"/>
    <property type="molecule type" value="Genomic_DNA"/>
</dbReference>
<dbReference type="PANTHER" id="PTHR45745">
    <property type="entry name" value="PHOSPHOMANNOMUTASE 45A"/>
    <property type="match status" value="1"/>
</dbReference>
<evidence type="ECO:0000313" key="5">
    <source>
        <dbReference type="EMBL" id="KAK5975848.1"/>
    </source>
</evidence>
<dbReference type="GO" id="GO:0008973">
    <property type="term" value="F:phosphopentomutase activity"/>
    <property type="evidence" value="ECO:0007669"/>
    <property type="project" value="TreeGrafter"/>
</dbReference>
<dbReference type="GO" id="GO:0005634">
    <property type="term" value="C:nucleus"/>
    <property type="evidence" value="ECO:0007669"/>
    <property type="project" value="TreeGrafter"/>
</dbReference>
<reference evidence="5 6" key="1">
    <citation type="submission" date="2019-10" db="EMBL/GenBank/DDBJ databases">
        <title>Assembly and Annotation for the nematode Trichostrongylus colubriformis.</title>
        <authorList>
            <person name="Martin J."/>
        </authorList>
    </citation>
    <scope>NUCLEOTIDE SEQUENCE [LARGE SCALE GENOMIC DNA]</scope>
    <source>
        <strain evidence="5">G859</strain>
        <tissue evidence="5">Whole worm</tissue>
    </source>
</reference>
<dbReference type="AlphaFoldDB" id="A0AAN8G3G0"/>
<keyword evidence="6" id="KW-1185">Reference proteome</keyword>
<organism evidence="5 6">
    <name type="scientific">Trichostrongylus colubriformis</name>
    <name type="common">Black scour worm</name>
    <dbReference type="NCBI Taxonomy" id="6319"/>
    <lineage>
        <taxon>Eukaryota</taxon>
        <taxon>Metazoa</taxon>
        <taxon>Ecdysozoa</taxon>
        <taxon>Nematoda</taxon>
        <taxon>Chromadorea</taxon>
        <taxon>Rhabditida</taxon>
        <taxon>Rhabditina</taxon>
        <taxon>Rhabditomorpha</taxon>
        <taxon>Strongyloidea</taxon>
        <taxon>Trichostrongylidae</taxon>
        <taxon>Trichostrongylus</taxon>
    </lineage>
</organism>
<dbReference type="Gene3D" id="3.40.120.10">
    <property type="entry name" value="Alpha-D-Glucose-1,6-Bisphosphate, subunit A, domain 3"/>
    <property type="match status" value="2"/>
</dbReference>
<dbReference type="GO" id="GO:0006166">
    <property type="term" value="P:purine ribonucleoside salvage"/>
    <property type="evidence" value="ECO:0007669"/>
    <property type="project" value="TreeGrafter"/>
</dbReference>
<name>A0AAN8G3G0_TRICO</name>
<dbReference type="InterPro" id="IPR016055">
    <property type="entry name" value="A-D-PHexomutase_a/b/a-I/II/III"/>
</dbReference>
<keyword evidence="2" id="KW-0460">Magnesium</keyword>
<protein>
    <recommendedName>
        <fullName evidence="4">Alpha-D-phosphohexomutase alpha/beta/alpha domain-containing protein</fullName>
    </recommendedName>
</protein>
<sequence>MIRMRTLVVPSDQQAPLEKQIVIRNVTKRDWVVKLRSEAPKAMRFDFDKIVIDSRKYVIIKLTFNLKELSSYKTGVSSKIFLFARPLMKFNEECLKIWLQRENNELACQLAHVVQLVVSDNVFSAEKLVLDLPGYATAIDPIPFAIEEEELDSRCETAANIEDDTDTARVIDDKLLAHARLIASRKLNMSPEDQEKLMAKVKNWLAWDKNKKTREEIDALAKQNDIEALAARMNARLLFGTAGIRARMEAGFGRLNDLTIITVTNGFAKYLLTDLMKNPLLKSADTSIDPYFEIERSTLCYHKKVNEATPLKITYSAFHGVGYRYAKRMFKEFGFPEDHIISVQEQQEADPTFPTVPFPNPEEGAKVLALSFKTAEAYNSSFIIANDPDADRVQIAERKPEYVI</sequence>
<dbReference type="InterPro" id="IPR005845">
    <property type="entry name" value="A-D-PHexomutase_a/b/a-II"/>
</dbReference>
<dbReference type="GO" id="GO:0046872">
    <property type="term" value="F:metal ion binding"/>
    <property type="evidence" value="ECO:0007669"/>
    <property type="project" value="UniProtKB-KW"/>
</dbReference>
<proteinExistence type="predicted"/>
<accession>A0AAN8G3G0</accession>
<keyword evidence="1" id="KW-0479">Metal-binding</keyword>